<dbReference type="InterPro" id="IPR016162">
    <property type="entry name" value="Ald_DH_N"/>
</dbReference>
<evidence type="ECO:0000313" key="7">
    <source>
        <dbReference type="Proteomes" id="UP000614410"/>
    </source>
</evidence>
<dbReference type="Proteomes" id="UP000614410">
    <property type="component" value="Unassembled WGS sequence"/>
</dbReference>
<dbReference type="InterPro" id="IPR016163">
    <property type="entry name" value="Ald_DH_C"/>
</dbReference>
<dbReference type="InterPro" id="IPR029510">
    <property type="entry name" value="Ald_DH_CS_GLU"/>
</dbReference>
<dbReference type="FunFam" id="3.40.605.10:FF:000007">
    <property type="entry name" value="NAD/NADP-dependent betaine aldehyde dehydrogenase"/>
    <property type="match status" value="1"/>
</dbReference>
<dbReference type="SUPFAM" id="SSF53720">
    <property type="entry name" value="ALDH-like"/>
    <property type="match status" value="1"/>
</dbReference>
<feature type="domain" description="Aldehyde dehydrogenase" evidence="5">
    <location>
        <begin position="20"/>
        <end position="489"/>
    </location>
</feature>
<reference evidence="6 7" key="1">
    <citation type="submission" date="2020-10" db="EMBL/GenBank/DDBJ databases">
        <title>Ca. Dormibacterota MAGs.</title>
        <authorList>
            <person name="Montgomery K."/>
        </authorList>
    </citation>
    <scope>NUCLEOTIDE SEQUENCE [LARGE SCALE GENOMIC DNA]</scope>
    <source>
        <strain evidence="6">Mitchell_Peninsula_5</strain>
    </source>
</reference>
<dbReference type="Gene3D" id="3.40.309.10">
    <property type="entry name" value="Aldehyde Dehydrogenase, Chain A, domain 2"/>
    <property type="match status" value="1"/>
</dbReference>
<dbReference type="GO" id="GO:0016620">
    <property type="term" value="F:oxidoreductase activity, acting on the aldehyde or oxo group of donors, NAD or NADP as acceptor"/>
    <property type="evidence" value="ECO:0007669"/>
    <property type="project" value="InterPro"/>
</dbReference>
<organism evidence="6 7">
    <name type="scientific">Candidatus Amunia macphersoniae</name>
    <dbReference type="NCBI Taxonomy" id="3127014"/>
    <lineage>
        <taxon>Bacteria</taxon>
        <taxon>Bacillati</taxon>
        <taxon>Candidatus Dormiibacterota</taxon>
        <taxon>Candidatus Dormibacteria</taxon>
        <taxon>Candidatus Aeolococcales</taxon>
        <taxon>Candidatus Aeolococcaceae</taxon>
        <taxon>Candidatus Amunia</taxon>
    </lineage>
</organism>
<dbReference type="Gene3D" id="3.40.605.10">
    <property type="entry name" value="Aldehyde Dehydrogenase, Chain A, domain 1"/>
    <property type="match status" value="1"/>
</dbReference>
<evidence type="ECO:0000259" key="5">
    <source>
        <dbReference type="Pfam" id="PF00171"/>
    </source>
</evidence>
<dbReference type="FunFam" id="3.40.605.10:FF:000026">
    <property type="entry name" value="Aldehyde dehydrogenase, putative"/>
    <property type="match status" value="1"/>
</dbReference>
<dbReference type="Pfam" id="PF00171">
    <property type="entry name" value="Aldedh"/>
    <property type="match status" value="1"/>
</dbReference>
<evidence type="ECO:0000313" key="6">
    <source>
        <dbReference type="EMBL" id="MBJ7608588.1"/>
    </source>
</evidence>
<keyword evidence="2 4" id="KW-0560">Oxidoreductase</keyword>
<evidence type="ECO:0000256" key="2">
    <source>
        <dbReference type="ARBA" id="ARBA00023002"/>
    </source>
</evidence>
<dbReference type="FunFam" id="3.40.309.10:FF:000012">
    <property type="entry name" value="Betaine aldehyde dehydrogenase"/>
    <property type="match status" value="1"/>
</dbReference>
<sequence>MATIVRPELATYQQYIDGEWTASQDGATFEVENPSTEEVVALAPAGGRDDVRRAVAAARRSFESGEWRNKTQLQRSRIMFEIAEHLAERSTEWALLEAQTAGATIRKASVVDAPIAVETFRSMAEQALQIPWYEPLPWIDIPHVSWNFVQREAIGVCAGIVPFNYPLIIAMWKLAPALAMGNSIVLKPSPSTPLTLLEVARAIDETGLLPRGVLNVVTGPGNDVGEELVTNPEVDKVAFTGSTAVGRRILEMAAPTIKKVTLELGGKSANIVCADADLDIAVDGTLFGSFFHQGQMCESGTRLFVHDDIYDAFMERLVDTAAKLRVGDASDYDTQVGPVISRRQYDTILSAIDRAQREGATVLAGGGRADGVGDRGHFIQPTVLTDVAATSHVATEEVFGPVLAVQRWNDPGEVIRRANSSIYGLAGGIWSRDTRTAIEMAKQLRTGTVWINDWHLLNPLAPFGGYKQSGTGRELGTYGLREYTQVKHIHVDQNVPRRDRYFYDVILG</sequence>
<evidence type="ECO:0000256" key="3">
    <source>
        <dbReference type="PROSITE-ProRule" id="PRU10007"/>
    </source>
</evidence>
<dbReference type="PANTHER" id="PTHR11699">
    <property type="entry name" value="ALDEHYDE DEHYDROGENASE-RELATED"/>
    <property type="match status" value="1"/>
</dbReference>
<gene>
    <name evidence="6" type="ORF">JF887_04035</name>
</gene>
<proteinExistence type="inferred from homology"/>
<feature type="active site" evidence="3">
    <location>
        <position position="263"/>
    </location>
</feature>
<evidence type="ECO:0000256" key="4">
    <source>
        <dbReference type="RuleBase" id="RU003345"/>
    </source>
</evidence>
<dbReference type="PROSITE" id="PS00687">
    <property type="entry name" value="ALDEHYDE_DEHYDR_GLU"/>
    <property type="match status" value="1"/>
</dbReference>
<evidence type="ECO:0000256" key="1">
    <source>
        <dbReference type="ARBA" id="ARBA00009986"/>
    </source>
</evidence>
<dbReference type="InterPro" id="IPR015590">
    <property type="entry name" value="Aldehyde_DH_dom"/>
</dbReference>
<dbReference type="EMBL" id="JAEKNN010000020">
    <property type="protein sequence ID" value="MBJ7608588.1"/>
    <property type="molecule type" value="Genomic_DNA"/>
</dbReference>
<name>A0A934NEB6_9BACT</name>
<comment type="caution">
    <text evidence="6">The sequence shown here is derived from an EMBL/GenBank/DDBJ whole genome shotgun (WGS) entry which is preliminary data.</text>
</comment>
<dbReference type="AlphaFoldDB" id="A0A934NEB6"/>
<protein>
    <submittedName>
        <fullName evidence="6">Aldehyde dehydrogenase</fullName>
    </submittedName>
</protein>
<accession>A0A934NEB6</accession>
<comment type="similarity">
    <text evidence="1 4">Belongs to the aldehyde dehydrogenase family.</text>
</comment>
<dbReference type="InterPro" id="IPR016161">
    <property type="entry name" value="Ald_DH/histidinol_DH"/>
</dbReference>